<comment type="similarity">
    <text evidence="2 11">Belongs to the class-II aminoacyl-tRNA synthetase family.</text>
</comment>
<dbReference type="HAMAP" id="MF_00255">
    <property type="entry name" value="Gly_tRNA_synth_beta"/>
    <property type="match status" value="1"/>
</dbReference>
<dbReference type="Pfam" id="PF02092">
    <property type="entry name" value="tRNA_synt_2f"/>
    <property type="match status" value="1"/>
</dbReference>
<evidence type="ECO:0000256" key="8">
    <source>
        <dbReference type="ARBA" id="ARBA00022917"/>
    </source>
</evidence>
<accession>A0A0C1V774</accession>
<dbReference type="InterPro" id="IPR008909">
    <property type="entry name" value="DALR_anticod-bd"/>
</dbReference>
<dbReference type="GO" id="GO:0005524">
    <property type="term" value="F:ATP binding"/>
    <property type="evidence" value="ECO:0007669"/>
    <property type="project" value="UniProtKB-UniRule"/>
</dbReference>
<dbReference type="InterPro" id="IPR015944">
    <property type="entry name" value="Gly-tRNA-synth_bsu"/>
</dbReference>
<reference evidence="13 14" key="1">
    <citation type="journal article" date="2014" name="G3 (Bethesda)">
        <title>Genome sequence of Candidatus Riesia pediculischaeffi, endosymbiont of chimpanzee lice, and genomic comparison of recently acquired endosymbionts from human and chimpanzee lice.</title>
        <authorList>
            <person name="Boyd B.M."/>
            <person name="Allen J.M."/>
            <person name="de Crecy-Lagard V."/>
            <person name="Reed D.L."/>
        </authorList>
    </citation>
    <scope>NUCLEOTIDE SEQUENCE [LARGE SCALE GENOMIC DNA]</scope>
    <source>
        <strain evidence="13 14">PTSU</strain>
    </source>
</reference>
<dbReference type="PANTHER" id="PTHR30075">
    <property type="entry name" value="GLYCYL-TRNA SYNTHETASE"/>
    <property type="match status" value="1"/>
</dbReference>
<keyword evidence="4 11" id="KW-0963">Cytoplasm</keyword>
<comment type="catalytic activity">
    <reaction evidence="10 11">
        <text>tRNA(Gly) + glycine + ATP = glycyl-tRNA(Gly) + AMP + diphosphate</text>
        <dbReference type="Rhea" id="RHEA:16013"/>
        <dbReference type="Rhea" id="RHEA-COMP:9664"/>
        <dbReference type="Rhea" id="RHEA-COMP:9683"/>
        <dbReference type="ChEBI" id="CHEBI:30616"/>
        <dbReference type="ChEBI" id="CHEBI:33019"/>
        <dbReference type="ChEBI" id="CHEBI:57305"/>
        <dbReference type="ChEBI" id="CHEBI:78442"/>
        <dbReference type="ChEBI" id="CHEBI:78522"/>
        <dbReference type="ChEBI" id="CHEBI:456215"/>
        <dbReference type="EC" id="6.1.1.14"/>
    </reaction>
</comment>
<dbReference type="EC" id="6.1.1.14" evidence="11"/>
<organism evidence="13 14">
    <name type="scientific">Candidatus Riesia pediculischaeffi PTSU</name>
    <dbReference type="NCBI Taxonomy" id="1401651"/>
    <lineage>
        <taxon>Bacteria</taxon>
        <taxon>Pseudomonadati</taxon>
        <taxon>Pseudomonadota</taxon>
        <taxon>Gammaproteobacteria</taxon>
        <taxon>Enterobacterales</taxon>
        <taxon>Enterobacteriaceae</taxon>
        <taxon>Candidatus Riesia</taxon>
    </lineage>
</organism>
<evidence type="ECO:0000259" key="12">
    <source>
        <dbReference type="Pfam" id="PF05746"/>
    </source>
</evidence>
<dbReference type="GO" id="GO:0004814">
    <property type="term" value="F:arginine-tRNA ligase activity"/>
    <property type="evidence" value="ECO:0007669"/>
    <property type="project" value="InterPro"/>
</dbReference>
<evidence type="ECO:0000313" key="13">
    <source>
        <dbReference type="EMBL" id="KIE64269.1"/>
    </source>
</evidence>
<evidence type="ECO:0000256" key="1">
    <source>
        <dbReference type="ARBA" id="ARBA00004496"/>
    </source>
</evidence>
<keyword evidence="6 11" id="KW-0547">Nucleotide-binding</keyword>
<evidence type="ECO:0000256" key="2">
    <source>
        <dbReference type="ARBA" id="ARBA00008226"/>
    </source>
</evidence>
<dbReference type="NCBIfam" id="TIGR00211">
    <property type="entry name" value="glyS"/>
    <property type="match status" value="1"/>
</dbReference>
<dbReference type="AlphaFoldDB" id="A0A0C1V774"/>
<evidence type="ECO:0000256" key="5">
    <source>
        <dbReference type="ARBA" id="ARBA00022598"/>
    </source>
</evidence>
<comment type="subunit">
    <text evidence="3 11">Tetramer of two alpha and two beta subunits.</text>
</comment>
<dbReference type="RefSeq" id="WP_039719592.1">
    <property type="nucleotide sequence ID" value="NZ_AWXV01000002.1"/>
</dbReference>
<dbReference type="GO" id="GO:0004820">
    <property type="term" value="F:glycine-tRNA ligase activity"/>
    <property type="evidence" value="ECO:0007669"/>
    <property type="project" value="UniProtKB-UniRule"/>
</dbReference>
<evidence type="ECO:0000256" key="10">
    <source>
        <dbReference type="ARBA" id="ARBA00047937"/>
    </source>
</evidence>
<protein>
    <recommendedName>
        <fullName evidence="11">Glycine--tRNA ligase beta subunit</fullName>
        <ecNumber evidence="11">6.1.1.14</ecNumber>
    </recommendedName>
    <alternativeName>
        <fullName evidence="11">Glycyl-tRNA synthetase beta subunit</fullName>
        <shortName evidence="11">GlyRS</shortName>
    </alternativeName>
</protein>
<feature type="domain" description="DALR anticodon binding" evidence="12">
    <location>
        <begin position="588"/>
        <end position="681"/>
    </location>
</feature>
<evidence type="ECO:0000313" key="14">
    <source>
        <dbReference type="Proteomes" id="UP000054529"/>
    </source>
</evidence>
<keyword evidence="8 11" id="KW-0648">Protein biosynthesis</keyword>
<dbReference type="PRINTS" id="PR01045">
    <property type="entry name" value="TRNASYNTHGB"/>
</dbReference>
<sequence>MCVKKFFHKRTLLVEIGTEDLPYKNLCLISKRFSKNFEDRLKKNYFKFETIYSYVSLRRLAIKVVDLSFETRNIHLIKDVKEGNVCSKKSYFRRGLNDFEKIVHKDHHDRKKDEYLFVQQYLNITLIRMIEFSLKGLSSFGFMRWENGNIKSHFIRPIRSVTILLEKFLVGQGISIFGINIDRKIFGNRSYSMKRNVLLRSSHQYPHILHRFGYVIPDYKMRKSIIRKKIGIFIEKLQGSVKLFHRILDEITAMVEWPNLLQASFERKFLSLPSDIVLHIVQTVHKYILIYDKYGRLTTKFIFVCDVSSLKNKNKIISDNQKVINSRLEDILFIFNEDRKCSLKSYLPKTKKISFCEGLGTIYEKIERLVSLSKWISGEIKMNQKELLLRASLLSKCDLATSMVKYYPEIQGIVGKCYSHLDSEIEDVSESIEEQYYPRFSKDRLPNSKIGDILSISDNIDSIVGMFGIGKRYHGKKDPFFLRRMSVAVLRIIIEKGYNIDLLETVKLSLDLYKNNNFFRVDGVLEDINSFFIKRIRYLYQQNGYDIKMVDSICLNSIKDIRDFDLKIRALRLFKLNRKSSDVARINKRILRIINKFTFDHKKDIDLLLLKSPQEINLVKIFHLVSKKVNELCRKRLYFEAIVKMYDLVDPVDRFFEHVMIIDKNHIVMENRLIILNDIKSLFLKISDFSFS</sequence>
<dbReference type="PROSITE" id="PS50861">
    <property type="entry name" value="AA_TRNA_LIGASE_II_GLYAB"/>
    <property type="match status" value="1"/>
</dbReference>
<evidence type="ECO:0000256" key="11">
    <source>
        <dbReference type="HAMAP-Rule" id="MF_00255"/>
    </source>
</evidence>
<evidence type="ECO:0000256" key="4">
    <source>
        <dbReference type="ARBA" id="ARBA00022490"/>
    </source>
</evidence>
<dbReference type="Proteomes" id="UP000054529">
    <property type="component" value="Unassembled WGS sequence"/>
</dbReference>
<dbReference type="SUPFAM" id="SSF109604">
    <property type="entry name" value="HD-domain/PDEase-like"/>
    <property type="match status" value="1"/>
</dbReference>
<evidence type="ECO:0000256" key="6">
    <source>
        <dbReference type="ARBA" id="ARBA00022741"/>
    </source>
</evidence>
<evidence type="ECO:0000256" key="7">
    <source>
        <dbReference type="ARBA" id="ARBA00022840"/>
    </source>
</evidence>
<evidence type="ECO:0000256" key="9">
    <source>
        <dbReference type="ARBA" id="ARBA00023146"/>
    </source>
</evidence>
<comment type="subcellular location">
    <subcellularLocation>
        <location evidence="1 11">Cytoplasm</location>
    </subcellularLocation>
</comment>
<proteinExistence type="inferred from homology"/>
<gene>
    <name evidence="11" type="primary">glyS</name>
    <name evidence="13" type="ORF">P689_119240</name>
</gene>
<dbReference type="HOGENOM" id="CLU_007220_2_2_6"/>
<dbReference type="GO" id="GO:0006420">
    <property type="term" value="P:arginyl-tRNA aminoacylation"/>
    <property type="evidence" value="ECO:0007669"/>
    <property type="project" value="InterPro"/>
</dbReference>
<dbReference type="EMBL" id="AWXV01000002">
    <property type="protein sequence ID" value="KIE64269.1"/>
    <property type="molecule type" value="Genomic_DNA"/>
</dbReference>
<keyword evidence="5 11" id="KW-0436">Ligase</keyword>
<dbReference type="GO" id="GO:0005829">
    <property type="term" value="C:cytosol"/>
    <property type="evidence" value="ECO:0007669"/>
    <property type="project" value="TreeGrafter"/>
</dbReference>
<dbReference type="Pfam" id="PF05746">
    <property type="entry name" value="DALR_1"/>
    <property type="match status" value="1"/>
</dbReference>
<dbReference type="PANTHER" id="PTHR30075:SF2">
    <property type="entry name" value="GLYCINE--TRNA LIGASE, CHLOROPLASTIC_MITOCHONDRIAL 2"/>
    <property type="match status" value="1"/>
</dbReference>
<name>A0A0C1V774_9ENTR</name>
<keyword evidence="7 11" id="KW-0067">ATP-binding</keyword>
<evidence type="ECO:0000256" key="3">
    <source>
        <dbReference type="ARBA" id="ARBA00011209"/>
    </source>
</evidence>
<dbReference type="InterPro" id="IPR006194">
    <property type="entry name" value="Gly-tRNA-synth_heterodimer"/>
</dbReference>
<comment type="caution">
    <text evidence="13">The sequence shown here is derived from an EMBL/GenBank/DDBJ whole genome shotgun (WGS) entry which is preliminary data.</text>
</comment>
<dbReference type="GO" id="GO:0006426">
    <property type="term" value="P:glycyl-tRNA aminoacylation"/>
    <property type="evidence" value="ECO:0007669"/>
    <property type="project" value="UniProtKB-UniRule"/>
</dbReference>
<keyword evidence="9 11" id="KW-0030">Aminoacyl-tRNA synthetase</keyword>